<organism evidence="1 2">
    <name type="scientific">Eiseniibacteriota bacterium</name>
    <dbReference type="NCBI Taxonomy" id="2212470"/>
    <lineage>
        <taxon>Bacteria</taxon>
        <taxon>Candidatus Eiseniibacteriota</taxon>
    </lineage>
</organism>
<gene>
    <name evidence="1" type="ORF">KDA27_29025</name>
</gene>
<evidence type="ECO:0000313" key="1">
    <source>
        <dbReference type="EMBL" id="MCA9759875.1"/>
    </source>
</evidence>
<dbReference type="EMBL" id="JAGQHS010000577">
    <property type="protein sequence ID" value="MCA9759875.1"/>
    <property type="molecule type" value="Genomic_DNA"/>
</dbReference>
<reference evidence="1" key="1">
    <citation type="submission" date="2020-04" db="EMBL/GenBank/DDBJ databases">
        <authorList>
            <person name="Zhang T."/>
        </authorList>
    </citation>
    <scope>NUCLEOTIDE SEQUENCE</scope>
    <source>
        <strain evidence="1">HKST-UBA02</strain>
    </source>
</reference>
<protein>
    <submittedName>
        <fullName evidence="1">Uncharacterized protein</fullName>
    </submittedName>
</protein>
<feature type="non-terminal residue" evidence="1">
    <location>
        <position position="1"/>
    </location>
</feature>
<comment type="caution">
    <text evidence="1">The sequence shown here is derived from an EMBL/GenBank/DDBJ whole genome shotgun (WGS) entry which is preliminary data.</text>
</comment>
<name>A0A956SGK7_UNCEI</name>
<evidence type="ECO:0000313" key="2">
    <source>
        <dbReference type="Proteomes" id="UP000739538"/>
    </source>
</evidence>
<reference evidence="1" key="2">
    <citation type="journal article" date="2021" name="Microbiome">
        <title>Successional dynamics and alternative stable states in a saline activated sludge microbial community over 9 years.</title>
        <authorList>
            <person name="Wang Y."/>
            <person name="Ye J."/>
            <person name="Ju F."/>
            <person name="Liu L."/>
            <person name="Boyd J.A."/>
            <person name="Deng Y."/>
            <person name="Parks D.H."/>
            <person name="Jiang X."/>
            <person name="Yin X."/>
            <person name="Woodcroft B.J."/>
            <person name="Tyson G.W."/>
            <person name="Hugenholtz P."/>
            <person name="Polz M.F."/>
            <person name="Zhang T."/>
        </authorList>
    </citation>
    <scope>NUCLEOTIDE SEQUENCE</scope>
    <source>
        <strain evidence="1">HKST-UBA02</strain>
    </source>
</reference>
<dbReference type="Proteomes" id="UP000739538">
    <property type="component" value="Unassembled WGS sequence"/>
</dbReference>
<proteinExistence type="predicted"/>
<dbReference type="AlphaFoldDB" id="A0A956SGK7"/>
<sequence>EASGIIGCTSLRTGYPSLVLDESKWDPMVEDGGQYRGGIRHWEGVLAEEPLQYPVEGFEPLYAPDTFDLTFCCGPVAPRYEDAMIAHRYESPFGLGDWRYQGRTVVFDFQPWYFESDGVSEACRNAVDWLVDGLAAPGRGSVGHLSSAGGARLRLR</sequence>
<accession>A0A956SGK7</accession>